<name>A0A2P5C3S8_PARAD</name>
<gene>
    <name evidence="2" type="ORF">PanWU01x14_186380</name>
</gene>
<evidence type="ECO:0000313" key="3">
    <source>
        <dbReference type="Proteomes" id="UP000237105"/>
    </source>
</evidence>
<feature type="non-terminal residue" evidence="2">
    <location>
        <position position="1"/>
    </location>
</feature>
<proteinExistence type="predicted"/>
<feature type="region of interest" description="Disordered" evidence="1">
    <location>
        <begin position="1"/>
        <end position="34"/>
    </location>
</feature>
<accession>A0A2P5C3S8</accession>
<evidence type="ECO:0000313" key="2">
    <source>
        <dbReference type="EMBL" id="PON55686.1"/>
    </source>
</evidence>
<keyword evidence="3" id="KW-1185">Reference proteome</keyword>
<protein>
    <submittedName>
        <fullName evidence="2">Uncharacterized protein</fullName>
    </submittedName>
</protein>
<feature type="compositionally biased region" description="Basic and acidic residues" evidence="1">
    <location>
        <begin position="17"/>
        <end position="34"/>
    </location>
</feature>
<dbReference type="EMBL" id="JXTB01000180">
    <property type="protein sequence ID" value="PON55686.1"/>
    <property type="molecule type" value="Genomic_DNA"/>
</dbReference>
<sequence length="59" mass="6650">RLGRRVKKGGGQGGYGEEEKEKVKEKRRREAKEGEEVSLSGLCEQLGESSLVGERRFAW</sequence>
<comment type="caution">
    <text evidence="2">The sequence shown here is derived from an EMBL/GenBank/DDBJ whole genome shotgun (WGS) entry which is preliminary data.</text>
</comment>
<evidence type="ECO:0000256" key="1">
    <source>
        <dbReference type="SAM" id="MobiDB-lite"/>
    </source>
</evidence>
<organism evidence="2 3">
    <name type="scientific">Parasponia andersonii</name>
    <name type="common">Sponia andersonii</name>
    <dbReference type="NCBI Taxonomy" id="3476"/>
    <lineage>
        <taxon>Eukaryota</taxon>
        <taxon>Viridiplantae</taxon>
        <taxon>Streptophyta</taxon>
        <taxon>Embryophyta</taxon>
        <taxon>Tracheophyta</taxon>
        <taxon>Spermatophyta</taxon>
        <taxon>Magnoliopsida</taxon>
        <taxon>eudicotyledons</taxon>
        <taxon>Gunneridae</taxon>
        <taxon>Pentapetalae</taxon>
        <taxon>rosids</taxon>
        <taxon>fabids</taxon>
        <taxon>Rosales</taxon>
        <taxon>Cannabaceae</taxon>
        <taxon>Parasponia</taxon>
    </lineage>
</organism>
<reference evidence="3" key="1">
    <citation type="submission" date="2016-06" db="EMBL/GenBank/DDBJ databases">
        <title>Parallel loss of symbiosis genes in relatives of nitrogen-fixing non-legume Parasponia.</title>
        <authorList>
            <person name="Van Velzen R."/>
            <person name="Holmer R."/>
            <person name="Bu F."/>
            <person name="Rutten L."/>
            <person name="Van Zeijl A."/>
            <person name="Liu W."/>
            <person name="Santuari L."/>
            <person name="Cao Q."/>
            <person name="Sharma T."/>
            <person name="Shen D."/>
            <person name="Roswanjaya Y."/>
            <person name="Wardhani T."/>
            <person name="Kalhor M.S."/>
            <person name="Jansen J."/>
            <person name="Van den Hoogen J."/>
            <person name="Gungor B."/>
            <person name="Hartog M."/>
            <person name="Hontelez J."/>
            <person name="Verver J."/>
            <person name="Yang W.-C."/>
            <person name="Schijlen E."/>
            <person name="Repin R."/>
            <person name="Schilthuizen M."/>
            <person name="Schranz E."/>
            <person name="Heidstra R."/>
            <person name="Miyata K."/>
            <person name="Fedorova E."/>
            <person name="Kohlen W."/>
            <person name="Bisseling T."/>
            <person name="Smit S."/>
            <person name="Geurts R."/>
        </authorList>
    </citation>
    <scope>NUCLEOTIDE SEQUENCE [LARGE SCALE GENOMIC DNA]</scope>
    <source>
        <strain evidence="3">cv. WU1-14</strain>
    </source>
</reference>
<dbReference type="AlphaFoldDB" id="A0A2P5C3S8"/>
<dbReference type="Proteomes" id="UP000237105">
    <property type="component" value="Unassembled WGS sequence"/>
</dbReference>